<dbReference type="Gene3D" id="3.50.50.60">
    <property type="entry name" value="FAD/NAD(P)-binding domain"/>
    <property type="match status" value="1"/>
</dbReference>
<dbReference type="PANTHER" id="PTHR42923:SF3">
    <property type="entry name" value="PROTOPORPHYRINOGEN OXIDASE"/>
    <property type="match status" value="1"/>
</dbReference>
<dbReference type="Proteomes" id="UP001586593">
    <property type="component" value="Unassembled WGS sequence"/>
</dbReference>
<feature type="region of interest" description="Disordered" evidence="1">
    <location>
        <begin position="48"/>
        <end position="69"/>
    </location>
</feature>
<protein>
    <recommendedName>
        <fullName evidence="2">Amine oxidase domain-containing protein</fullName>
    </recommendedName>
</protein>
<feature type="compositionally biased region" description="Low complexity" evidence="1">
    <location>
        <begin position="683"/>
        <end position="692"/>
    </location>
</feature>
<evidence type="ECO:0000313" key="3">
    <source>
        <dbReference type="EMBL" id="KAL1872298.1"/>
    </source>
</evidence>
<proteinExistence type="predicted"/>
<gene>
    <name evidence="3" type="ORF">VTK73DRAFT_1647</name>
</gene>
<dbReference type="SUPFAM" id="SSF51905">
    <property type="entry name" value="FAD/NAD(P)-binding domain"/>
    <property type="match status" value="1"/>
</dbReference>
<evidence type="ECO:0000256" key="1">
    <source>
        <dbReference type="SAM" id="MobiDB-lite"/>
    </source>
</evidence>
<comment type="caution">
    <text evidence="3">The sequence shown here is derived from an EMBL/GenBank/DDBJ whole genome shotgun (WGS) entry which is preliminary data.</text>
</comment>
<dbReference type="InterPro" id="IPR036188">
    <property type="entry name" value="FAD/NAD-bd_sf"/>
</dbReference>
<accession>A0ABR3X8L9</accession>
<feature type="region of interest" description="Disordered" evidence="1">
    <location>
        <begin position="677"/>
        <end position="700"/>
    </location>
</feature>
<feature type="compositionally biased region" description="Low complexity" evidence="1">
    <location>
        <begin position="532"/>
        <end position="549"/>
    </location>
</feature>
<keyword evidence="4" id="KW-1185">Reference proteome</keyword>
<dbReference type="InterPro" id="IPR002937">
    <property type="entry name" value="Amino_oxidase"/>
</dbReference>
<name>A0ABR3X8L9_9PEZI</name>
<organism evidence="3 4">
    <name type="scientific">Phialemonium thermophilum</name>
    <dbReference type="NCBI Taxonomy" id="223376"/>
    <lineage>
        <taxon>Eukaryota</taxon>
        <taxon>Fungi</taxon>
        <taxon>Dikarya</taxon>
        <taxon>Ascomycota</taxon>
        <taxon>Pezizomycotina</taxon>
        <taxon>Sordariomycetes</taxon>
        <taxon>Sordariomycetidae</taxon>
        <taxon>Cephalothecales</taxon>
        <taxon>Cephalothecaceae</taxon>
        <taxon>Phialemonium</taxon>
    </lineage>
</organism>
<dbReference type="Pfam" id="PF01593">
    <property type="entry name" value="Amino_oxidase"/>
    <property type="match status" value="1"/>
</dbReference>
<evidence type="ECO:0000259" key="2">
    <source>
        <dbReference type="Pfam" id="PF01593"/>
    </source>
</evidence>
<reference evidence="3 4" key="1">
    <citation type="journal article" date="2024" name="Commun. Biol.">
        <title>Comparative genomic analysis of thermophilic fungi reveals convergent evolutionary adaptations and gene losses.</title>
        <authorList>
            <person name="Steindorff A.S."/>
            <person name="Aguilar-Pontes M.V."/>
            <person name="Robinson A.J."/>
            <person name="Andreopoulos B."/>
            <person name="LaButti K."/>
            <person name="Kuo A."/>
            <person name="Mondo S."/>
            <person name="Riley R."/>
            <person name="Otillar R."/>
            <person name="Haridas S."/>
            <person name="Lipzen A."/>
            <person name="Grimwood J."/>
            <person name="Schmutz J."/>
            <person name="Clum A."/>
            <person name="Reid I.D."/>
            <person name="Moisan M.C."/>
            <person name="Butler G."/>
            <person name="Nguyen T.T.M."/>
            <person name="Dewar K."/>
            <person name="Conant G."/>
            <person name="Drula E."/>
            <person name="Henrissat B."/>
            <person name="Hansel C."/>
            <person name="Singer S."/>
            <person name="Hutchinson M.I."/>
            <person name="de Vries R.P."/>
            <person name="Natvig D.O."/>
            <person name="Powell A.J."/>
            <person name="Tsang A."/>
            <person name="Grigoriev I.V."/>
        </authorList>
    </citation>
    <scope>NUCLEOTIDE SEQUENCE [LARGE SCALE GENOMIC DNA]</scope>
    <source>
        <strain evidence="3 4">ATCC 24622</strain>
    </source>
</reference>
<dbReference type="PANTHER" id="PTHR42923">
    <property type="entry name" value="PROTOPORPHYRINOGEN OXIDASE"/>
    <property type="match status" value="1"/>
</dbReference>
<feature type="region of interest" description="Disordered" evidence="1">
    <location>
        <begin position="84"/>
        <end position="117"/>
    </location>
</feature>
<evidence type="ECO:0000313" key="4">
    <source>
        <dbReference type="Proteomes" id="UP001586593"/>
    </source>
</evidence>
<sequence length="785" mass="83902">MAAKLEAGALRALPATCSSRHHFRSLTRSCYGNRPLVDSQNRASSCLATCQDSSPPRARRPQRAPAPFAIAGPDVLRSASIRSHRSYATSTEPQEEHQDTLPESAKPKPAWASSRPTPKNIAVLGGGLTGLTTAYYLSRFLPEAKIVLYEANERLGGWVHTERVRVRAQDGKEGTVLFEHGPRTVRPQSKARKWDDLILYDMIEALGLKSKLLITPREMVMPRYIYYPDHLVNLAPSLSPGNLIGNILSLGQFVLRLLREPLFSEIIPSAIRFARSNLQASVKNRPWPGKIREDGQPEDMTIADFLIAEGVHPSVVYNIISAIVHGVYGGDVGELSAQNGMFAGFTDPYRPDYKPGVQQVSVDDLNVLYDIAKDNKAVRDLAEESAQWGMLSFEGGFGTFTNAVVRDLEVQPNVTLRRGERVTAISNGEQGLEVSVNGPGESACYDKVISTLFANDLAGLISGGDHGLDTIKAVTMQVVNLWYPTPNLNAPYNGFGYLIPQSAPASNNPEQALGVLFDSDREAVQYRYEDISPSSSPSSSSPETPTTTTGDTLPGTKLTVMMGGHYWNDVPASFIPDNETAVIAARAVVARHLGITEPPSAASAKLCRACIPQPTVSRGPDLLRRCDRRLAELFDGRLAVAGPSFALPGVLPALRSGRDIAAQVAARPPHFGVVAGRSSTTVSGAGSAGSAAPSPPAPPAASAAAAAAAATVPGMVKTPVGEVRPAGWIGDTGLAAAAETSSRRVYFPPRSLPFYRGTTWDDSVCAAIAAAAAEKPKPATQMDEE</sequence>
<dbReference type="InterPro" id="IPR050464">
    <property type="entry name" value="Zeta_carotene_desat/Oxidored"/>
</dbReference>
<dbReference type="EMBL" id="JAZHXJ010000141">
    <property type="protein sequence ID" value="KAL1872298.1"/>
    <property type="molecule type" value="Genomic_DNA"/>
</dbReference>
<feature type="region of interest" description="Disordered" evidence="1">
    <location>
        <begin position="529"/>
        <end position="555"/>
    </location>
</feature>
<dbReference type="SUPFAM" id="SSF54373">
    <property type="entry name" value="FAD-linked reductases, C-terminal domain"/>
    <property type="match status" value="1"/>
</dbReference>
<feature type="domain" description="Amine oxidase" evidence="2">
    <location>
        <begin position="128"/>
        <end position="664"/>
    </location>
</feature>